<gene>
    <name evidence="1" type="ORF">COY09_02900</name>
</gene>
<dbReference type="Proteomes" id="UP000231071">
    <property type="component" value="Unassembled WGS sequence"/>
</dbReference>
<name>A0A2M7UH27_9BACT</name>
<protein>
    <submittedName>
        <fullName evidence="1">Uncharacterized protein</fullName>
    </submittedName>
</protein>
<evidence type="ECO:0000313" key="1">
    <source>
        <dbReference type="EMBL" id="PIZ70489.1"/>
    </source>
</evidence>
<organism evidence="1 2">
    <name type="scientific">Candidatus Portnoybacteria bacterium CG_4_10_14_0_2_um_filter_39_11</name>
    <dbReference type="NCBI Taxonomy" id="1974797"/>
    <lineage>
        <taxon>Bacteria</taxon>
        <taxon>Candidatus Portnoyibacteriota</taxon>
    </lineage>
</organism>
<sequence length="85" mass="9569">MDFISKASIIENHTKDIDDIKTDFCKKITKALQSCFGNVIAINIPHDLPRETLDEIIADLEKAGWTVKKRNKLVGLSNVQMLNIS</sequence>
<dbReference type="AlphaFoldDB" id="A0A2M7UH27"/>
<reference evidence="2" key="1">
    <citation type="submission" date="2017-09" db="EMBL/GenBank/DDBJ databases">
        <title>Depth-based differentiation of microbial function through sediment-hosted aquifers and enrichment of novel symbionts in the deep terrestrial subsurface.</title>
        <authorList>
            <person name="Probst A.J."/>
            <person name="Ladd B."/>
            <person name="Jarett J.K."/>
            <person name="Geller-Mcgrath D.E."/>
            <person name="Sieber C.M.K."/>
            <person name="Emerson J.B."/>
            <person name="Anantharaman K."/>
            <person name="Thomas B.C."/>
            <person name="Malmstrom R."/>
            <person name="Stieglmeier M."/>
            <person name="Klingl A."/>
            <person name="Woyke T."/>
            <person name="Ryan C.M."/>
            <person name="Banfield J.F."/>
        </authorList>
    </citation>
    <scope>NUCLEOTIDE SEQUENCE [LARGE SCALE GENOMIC DNA]</scope>
</reference>
<evidence type="ECO:0000313" key="2">
    <source>
        <dbReference type="Proteomes" id="UP000231071"/>
    </source>
</evidence>
<proteinExistence type="predicted"/>
<accession>A0A2M7UH27</accession>
<dbReference type="EMBL" id="PFOI01000049">
    <property type="protein sequence ID" value="PIZ70489.1"/>
    <property type="molecule type" value="Genomic_DNA"/>
</dbReference>
<comment type="caution">
    <text evidence="1">The sequence shown here is derived from an EMBL/GenBank/DDBJ whole genome shotgun (WGS) entry which is preliminary data.</text>
</comment>